<keyword evidence="2" id="KW-0472">Membrane</keyword>
<dbReference type="SMART" id="SM00530">
    <property type="entry name" value="HTH_XRE"/>
    <property type="match status" value="1"/>
</dbReference>
<organism evidence="4 5">
    <name type="scientific">Collibacillus ludicampi</name>
    <dbReference type="NCBI Taxonomy" id="2771369"/>
    <lineage>
        <taxon>Bacteria</taxon>
        <taxon>Bacillati</taxon>
        <taxon>Bacillota</taxon>
        <taxon>Bacilli</taxon>
        <taxon>Bacillales</taxon>
        <taxon>Alicyclobacillaceae</taxon>
        <taxon>Collibacillus</taxon>
    </lineage>
</organism>
<evidence type="ECO:0000256" key="1">
    <source>
        <dbReference type="SAM" id="MobiDB-lite"/>
    </source>
</evidence>
<dbReference type="Pfam" id="PF13413">
    <property type="entry name" value="HTH_25"/>
    <property type="match status" value="1"/>
</dbReference>
<feature type="compositionally biased region" description="Basic and acidic residues" evidence="1">
    <location>
        <begin position="77"/>
        <end position="89"/>
    </location>
</feature>
<feature type="region of interest" description="Disordered" evidence="1">
    <location>
        <begin position="131"/>
        <end position="188"/>
    </location>
</feature>
<dbReference type="CDD" id="cd00093">
    <property type="entry name" value="HTH_XRE"/>
    <property type="match status" value="1"/>
</dbReference>
<dbReference type="InterPro" id="IPR025194">
    <property type="entry name" value="RodZ-like_C"/>
</dbReference>
<proteinExistence type="predicted"/>
<dbReference type="GO" id="GO:0003677">
    <property type="term" value="F:DNA binding"/>
    <property type="evidence" value="ECO:0007669"/>
    <property type="project" value="InterPro"/>
</dbReference>
<feature type="compositionally biased region" description="Basic and acidic residues" evidence="1">
    <location>
        <begin position="161"/>
        <end position="175"/>
    </location>
</feature>
<evidence type="ECO:0000259" key="3">
    <source>
        <dbReference type="SMART" id="SM00530"/>
    </source>
</evidence>
<comment type="caution">
    <text evidence="4">The sequence shown here is derived from an EMBL/GenBank/DDBJ whole genome shotgun (WGS) entry which is preliminary data.</text>
</comment>
<gene>
    <name evidence="4" type="ORF">DNHGIG_34220</name>
</gene>
<reference evidence="4" key="1">
    <citation type="journal article" date="2023" name="Int. J. Syst. Evol. Microbiol.">
        <title>Collibacillus ludicampi gen. nov., sp. nov., a new soil bacterium of the family Alicyclobacillaceae.</title>
        <authorList>
            <person name="Jojima T."/>
            <person name="Ioku Y."/>
            <person name="Fukuta Y."/>
            <person name="Shirasaka N."/>
            <person name="Matsumura Y."/>
            <person name="Mori M."/>
        </authorList>
    </citation>
    <scope>NUCLEOTIDE SEQUENCE</scope>
    <source>
        <strain evidence="4">TP075</strain>
    </source>
</reference>
<dbReference type="SUPFAM" id="SSF47413">
    <property type="entry name" value="lambda repressor-like DNA-binding domains"/>
    <property type="match status" value="1"/>
</dbReference>
<feature type="region of interest" description="Disordered" evidence="1">
    <location>
        <begin position="77"/>
        <end position="96"/>
    </location>
</feature>
<keyword evidence="2" id="KW-1133">Transmembrane helix</keyword>
<keyword evidence="5" id="KW-1185">Reference proteome</keyword>
<dbReference type="Pfam" id="PF13464">
    <property type="entry name" value="RodZ_C"/>
    <property type="match status" value="1"/>
</dbReference>
<name>A0AAV4LJD4_9BACL</name>
<dbReference type="Proteomes" id="UP001057291">
    <property type="component" value="Unassembled WGS sequence"/>
</dbReference>
<feature type="domain" description="HTH cro/C1-type" evidence="3">
    <location>
        <begin position="7"/>
        <end position="68"/>
    </location>
</feature>
<feature type="compositionally biased region" description="Polar residues" evidence="1">
    <location>
        <begin position="132"/>
        <end position="145"/>
    </location>
</feature>
<dbReference type="Gene3D" id="1.10.260.40">
    <property type="entry name" value="lambda repressor-like DNA-binding domains"/>
    <property type="match status" value="1"/>
</dbReference>
<protein>
    <submittedName>
        <fullName evidence="4">XRE family transcriptional regulator</fullName>
    </submittedName>
</protein>
<evidence type="ECO:0000313" key="4">
    <source>
        <dbReference type="EMBL" id="GIM47873.1"/>
    </source>
</evidence>
<sequence length="272" mass="29728">MQEIGEILKAKREEKGLSLADIEQATKIRTRYLEAIEEGDLSAIPGMVYARGFIKSYAEFLGLDGQALLEQYRTDSHEEVSREKQEIEPAKTVTNTPPGLKKSNLWTQLAMGIGVVGIMMIVYMAVVHHSSAKPSPSQPQEATTQQKEEKGESASPSESAPKTDAEKTKTEEKQTPLEPVSKSSGNSFYKVKGENITVQVTAPRGANWMQVVADGKIIASETLQKGDSRTYSAGSQLDLITGNSPAIDVTVNGQPVALEQVLGRYEFHFRAE</sequence>
<feature type="transmembrane region" description="Helical" evidence="2">
    <location>
        <begin position="105"/>
        <end position="126"/>
    </location>
</feature>
<dbReference type="RefSeq" id="WP_282200806.1">
    <property type="nucleotide sequence ID" value="NZ_BOQE01000001.1"/>
</dbReference>
<dbReference type="InterPro" id="IPR001387">
    <property type="entry name" value="Cro/C1-type_HTH"/>
</dbReference>
<dbReference type="InterPro" id="IPR050400">
    <property type="entry name" value="Bact_Cytoskel_RodZ"/>
</dbReference>
<keyword evidence="2" id="KW-0812">Transmembrane</keyword>
<evidence type="ECO:0000256" key="2">
    <source>
        <dbReference type="SAM" id="Phobius"/>
    </source>
</evidence>
<dbReference type="AlphaFoldDB" id="A0AAV4LJD4"/>
<dbReference type="PANTHER" id="PTHR34475:SF1">
    <property type="entry name" value="CYTOSKELETON PROTEIN RODZ"/>
    <property type="match status" value="1"/>
</dbReference>
<dbReference type="InterPro" id="IPR010982">
    <property type="entry name" value="Lambda_DNA-bd_dom_sf"/>
</dbReference>
<evidence type="ECO:0000313" key="5">
    <source>
        <dbReference type="Proteomes" id="UP001057291"/>
    </source>
</evidence>
<dbReference type="PANTHER" id="PTHR34475">
    <property type="match status" value="1"/>
</dbReference>
<accession>A0AAV4LJD4</accession>
<dbReference type="EMBL" id="BOQE01000001">
    <property type="protein sequence ID" value="GIM47873.1"/>
    <property type="molecule type" value="Genomic_DNA"/>
</dbReference>